<comment type="caution">
    <text evidence="3">The sequence shown here is derived from an EMBL/GenBank/DDBJ whole genome shotgun (WGS) entry which is preliminary data.</text>
</comment>
<gene>
    <name evidence="3" type="ORF">P5673_027550</name>
</gene>
<accession>A0AAD9PZ92</accession>
<sequence length="170" mass="17957">MKASMTAVLLFFVLGVSNGRSRFSSSEVNDVDVDAENVTSPEKRFFWVWHRPARPSTHNSWNGGNNNNGGVNNNQNTGGGYGGSNSWSGGNGNNGGVSNNQQGDAASPEKRFFWVWHRPARPSAHNTWNGGNGNNGGVNNNQNTGGGYGGSNSWKGGNGNNGGVSNYQHG</sequence>
<name>A0AAD9PZ92_ACRCE</name>
<feature type="chain" id="PRO_5042193697" evidence="2">
    <location>
        <begin position="20"/>
        <end position="170"/>
    </location>
</feature>
<dbReference type="Proteomes" id="UP001249851">
    <property type="component" value="Unassembled WGS sequence"/>
</dbReference>
<feature type="compositionally biased region" description="Gly residues" evidence="1">
    <location>
        <begin position="77"/>
        <end position="95"/>
    </location>
</feature>
<evidence type="ECO:0000313" key="4">
    <source>
        <dbReference type="Proteomes" id="UP001249851"/>
    </source>
</evidence>
<dbReference type="AlphaFoldDB" id="A0AAD9PZ92"/>
<feature type="region of interest" description="Disordered" evidence="1">
    <location>
        <begin position="123"/>
        <end position="170"/>
    </location>
</feature>
<evidence type="ECO:0000313" key="3">
    <source>
        <dbReference type="EMBL" id="KAK2551571.1"/>
    </source>
</evidence>
<keyword evidence="4" id="KW-1185">Reference proteome</keyword>
<reference evidence="3" key="1">
    <citation type="journal article" date="2023" name="G3 (Bethesda)">
        <title>Whole genome assembly and annotation of the endangered Caribbean coral Acropora cervicornis.</title>
        <authorList>
            <person name="Selwyn J.D."/>
            <person name="Vollmer S.V."/>
        </authorList>
    </citation>
    <scope>NUCLEOTIDE SEQUENCE</scope>
    <source>
        <strain evidence="3">K2</strain>
    </source>
</reference>
<feature type="region of interest" description="Disordered" evidence="1">
    <location>
        <begin position="57"/>
        <end position="107"/>
    </location>
</feature>
<dbReference type="EMBL" id="JARQWQ010000096">
    <property type="protein sequence ID" value="KAK2551571.1"/>
    <property type="molecule type" value="Genomic_DNA"/>
</dbReference>
<evidence type="ECO:0000256" key="1">
    <source>
        <dbReference type="SAM" id="MobiDB-lite"/>
    </source>
</evidence>
<protein>
    <submittedName>
        <fullName evidence="3">Uncharacterized protein</fullName>
    </submittedName>
</protein>
<proteinExistence type="predicted"/>
<feature type="compositionally biased region" description="Gly residues" evidence="1">
    <location>
        <begin position="144"/>
        <end position="162"/>
    </location>
</feature>
<feature type="signal peptide" evidence="2">
    <location>
        <begin position="1"/>
        <end position="19"/>
    </location>
</feature>
<evidence type="ECO:0000256" key="2">
    <source>
        <dbReference type="SAM" id="SignalP"/>
    </source>
</evidence>
<keyword evidence="2" id="KW-0732">Signal</keyword>
<organism evidence="3 4">
    <name type="scientific">Acropora cervicornis</name>
    <name type="common">Staghorn coral</name>
    <dbReference type="NCBI Taxonomy" id="6130"/>
    <lineage>
        <taxon>Eukaryota</taxon>
        <taxon>Metazoa</taxon>
        <taxon>Cnidaria</taxon>
        <taxon>Anthozoa</taxon>
        <taxon>Hexacorallia</taxon>
        <taxon>Scleractinia</taxon>
        <taxon>Astrocoeniina</taxon>
        <taxon>Acroporidae</taxon>
        <taxon>Acropora</taxon>
    </lineage>
</organism>
<feature type="compositionally biased region" description="Low complexity" evidence="1">
    <location>
        <begin position="59"/>
        <end position="76"/>
    </location>
</feature>
<reference evidence="3" key="2">
    <citation type="journal article" date="2023" name="Science">
        <title>Genomic signatures of disease resistance in endangered staghorn corals.</title>
        <authorList>
            <person name="Vollmer S.V."/>
            <person name="Selwyn J.D."/>
            <person name="Despard B.A."/>
            <person name="Roesel C.L."/>
        </authorList>
    </citation>
    <scope>NUCLEOTIDE SEQUENCE</scope>
    <source>
        <strain evidence="3">K2</strain>
    </source>
</reference>